<organism evidence="1 2">
    <name type="scientific">Pseudomonas caricapapayae</name>
    <dbReference type="NCBI Taxonomy" id="46678"/>
    <lineage>
        <taxon>Bacteria</taxon>
        <taxon>Pseudomonadati</taxon>
        <taxon>Pseudomonadota</taxon>
        <taxon>Gammaproteobacteria</taxon>
        <taxon>Pseudomonadales</taxon>
        <taxon>Pseudomonadaceae</taxon>
        <taxon>Pseudomonas</taxon>
    </lineage>
</organism>
<dbReference type="Proteomes" id="UP001615411">
    <property type="component" value="Unassembled WGS sequence"/>
</dbReference>
<evidence type="ECO:0000313" key="2">
    <source>
        <dbReference type="Proteomes" id="UP001615411"/>
    </source>
</evidence>
<dbReference type="EMBL" id="JBIUGF010000031">
    <property type="protein sequence ID" value="MFJ1338857.1"/>
    <property type="molecule type" value="Genomic_DNA"/>
</dbReference>
<sequence>MSNAEPKSPLTIIAIFAGIIEASALASLPFLSEGSQTTYTWFLVGFPFFLTVLFFLTLNFNYKSLYSPPVTDSTPSLTPTISTKSPTLLDTSVTDVIPAPLAVENPPKTINVSTDNGITPVHSIEIPVQPEQATVTITLSGTRGHELLEQFALHALNQTQTVGNTWVICNLQTGTRITLETQAIDR</sequence>
<reference evidence="1" key="1">
    <citation type="submission" date="2024-10" db="EMBL/GenBank/DDBJ databases">
        <title>Aeromonas and Pseudomonas from the Cagarras Archipelago, Rio de Janeiro, Brazil.</title>
        <authorList>
            <person name="Canellas A.L.B."/>
            <person name="Laport M.S."/>
        </authorList>
    </citation>
    <scope>NUCLEOTIDE SEQUENCE</scope>
    <source>
        <strain evidence="1">ACP-7</strain>
    </source>
</reference>
<proteinExistence type="predicted"/>
<protein>
    <submittedName>
        <fullName evidence="1">Uncharacterized protein</fullName>
    </submittedName>
</protein>
<comment type="caution">
    <text evidence="1">The sequence shown here is derived from an EMBL/GenBank/DDBJ whole genome shotgun (WGS) entry which is preliminary data.</text>
</comment>
<evidence type="ECO:0000313" key="1">
    <source>
        <dbReference type="EMBL" id="MFJ1338857.1"/>
    </source>
</evidence>
<name>A0ACC7LZT3_9PSED</name>
<accession>A0ACC7LZT3</accession>
<keyword evidence="2" id="KW-1185">Reference proteome</keyword>
<gene>
    <name evidence="1" type="ORF">ACIKP7_12070</name>
</gene>